<evidence type="ECO:0000256" key="3">
    <source>
        <dbReference type="ARBA" id="ARBA00023002"/>
    </source>
</evidence>
<dbReference type="Pfam" id="PF00296">
    <property type="entry name" value="Bac_luciferase"/>
    <property type="match status" value="1"/>
</dbReference>
<dbReference type="GO" id="GO:0008726">
    <property type="term" value="F:alkanesulfonate monooxygenase activity"/>
    <property type="evidence" value="ECO:0007669"/>
    <property type="project" value="TreeGrafter"/>
</dbReference>
<dbReference type="AlphaFoldDB" id="A0A381RZQ5"/>
<organism evidence="6">
    <name type="scientific">marine metagenome</name>
    <dbReference type="NCBI Taxonomy" id="408172"/>
    <lineage>
        <taxon>unclassified sequences</taxon>
        <taxon>metagenomes</taxon>
        <taxon>ecological metagenomes</taxon>
    </lineage>
</organism>
<reference evidence="6" key="1">
    <citation type="submission" date="2018-05" db="EMBL/GenBank/DDBJ databases">
        <authorList>
            <person name="Lanie J.A."/>
            <person name="Ng W.-L."/>
            <person name="Kazmierczak K.M."/>
            <person name="Andrzejewski T.M."/>
            <person name="Davidsen T.M."/>
            <person name="Wayne K.J."/>
            <person name="Tettelin H."/>
            <person name="Glass J.I."/>
            <person name="Rusch D."/>
            <person name="Podicherti R."/>
            <person name="Tsui H.-C.T."/>
            <person name="Winkler M.E."/>
        </authorList>
    </citation>
    <scope>NUCLEOTIDE SEQUENCE</scope>
</reference>
<feature type="domain" description="Luciferase-like" evidence="5">
    <location>
        <begin position="21"/>
        <end position="236"/>
    </location>
</feature>
<sequence length="275" mass="30532">MEHLLIYPVKRGYLDKELISDVGKAAEQAGFYAFLSWDHYMLPDGPETLDAWSILAFLAGQTTSIKLGTVVTPIPFRPPSQLAKIVSSVDYLSGGRTILGVGAGWHQPEFDGFSNWGTPGQRVSRTEEALDLITKLWAGDEVRYDSKNYHSDGAIISPVPVQTPYPPMWFGVRGKRMLNLAAKYAEAWIPTNISPALYSDGLKALRALRLEMGIDIPLKGALQNFDVFTEAAPCVETIDSYAEAGCEYYGSIWSYPPEEMVDRIAWFAEEVMPQV</sequence>
<name>A0A381RZQ5_9ZZZZ</name>
<evidence type="ECO:0000259" key="5">
    <source>
        <dbReference type="Pfam" id="PF00296"/>
    </source>
</evidence>
<evidence type="ECO:0000256" key="4">
    <source>
        <dbReference type="ARBA" id="ARBA00023033"/>
    </source>
</evidence>
<proteinExistence type="predicted"/>
<dbReference type="GO" id="GO:0046306">
    <property type="term" value="P:alkanesulfonate catabolic process"/>
    <property type="evidence" value="ECO:0007669"/>
    <property type="project" value="TreeGrafter"/>
</dbReference>
<keyword evidence="3" id="KW-0560">Oxidoreductase</keyword>
<evidence type="ECO:0000313" key="6">
    <source>
        <dbReference type="EMBL" id="SUZ95457.1"/>
    </source>
</evidence>
<dbReference type="EMBL" id="UINC01002326">
    <property type="protein sequence ID" value="SUZ95457.1"/>
    <property type="molecule type" value="Genomic_DNA"/>
</dbReference>
<keyword evidence="1" id="KW-0285">Flavoprotein</keyword>
<dbReference type="SUPFAM" id="SSF51679">
    <property type="entry name" value="Bacterial luciferase-like"/>
    <property type="match status" value="1"/>
</dbReference>
<dbReference type="InterPro" id="IPR036661">
    <property type="entry name" value="Luciferase-like_sf"/>
</dbReference>
<dbReference type="InterPro" id="IPR050172">
    <property type="entry name" value="SsuD_RutA_monooxygenase"/>
</dbReference>
<gene>
    <name evidence="6" type="ORF">METZ01_LOCUS48311</name>
</gene>
<dbReference type="PANTHER" id="PTHR42847">
    <property type="entry name" value="ALKANESULFONATE MONOOXYGENASE"/>
    <property type="match status" value="1"/>
</dbReference>
<dbReference type="InterPro" id="IPR011251">
    <property type="entry name" value="Luciferase-like_dom"/>
</dbReference>
<evidence type="ECO:0000256" key="2">
    <source>
        <dbReference type="ARBA" id="ARBA00022643"/>
    </source>
</evidence>
<accession>A0A381RZQ5</accession>
<keyword evidence="4" id="KW-0503">Monooxygenase</keyword>
<dbReference type="PANTHER" id="PTHR42847:SF4">
    <property type="entry name" value="ALKANESULFONATE MONOOXYGENASE-RELATED"/>
    <property type="match status" value="1"/>
</dbReference>
<dbReference type="Gene3D" id="3.20.20.30">
    <property type="entry name" value="Luciferase-like domain"/>
    <property type="match status" value="1"/>
</dbReference>
<keyword evidence="2" id="KW-0288">FMN</keyword>
<evidence type="ECO:0000256" key="1">
    <source>
        <dbReference type="ARBA" id="ARBA00022630"/>
    </source>
</evidence>
<protein>
    <recommendedName>
        <fullName evidence="5">Luciferase-like domain-containing protein</fullName>
    </recommendedName>
</protein>